<evidence type="ECO:0000313" key="2">
    <source>
        <dbReference type="Proteomes" id="UP000245466"/>
    </source>
</evidence>
<comment type="caution">
    <text evidence="1">The sequence shown here is derived from an EMBL/GenBank/DDBJ whole genome shotgun (WGS) entry which is preliminary data.</text>
</comment>
<reference evidence="1 2" key="1">
    <citation type="submission" date="2018-04" db="EMBL/GenBank/DDBJ databases">
        <title>Genomic Encyclopedia of Type Strains, Phase IV (KMG-IV): sequencing the most valuable type-strain genomes for metagenomic binning, comparative biology and taxonomic classification.</title>
        <authorList>
            <person name="Goeker M."/>
        </authorList>
    </citation>
    <scope>NUCLEOTIDE SEQUENCE [LARGE SCALE GENOMIC DNA]</scope>
    <source>
        <strain evidence="1 2">DSM 100231</strain>
    </source>
</reference>
<gene>
    <name evidence="1" type="ORF">C8E01_1306</name>
</gene>
<protein>
    <submittedName>
        <fullName evidence="1">Uncharacterized protein</fullName>
    </submittedName>
</protein>
<organism evidence="1 2">
    <name type="scientific">Pontibacter virosus</name>
    <dbReference type="NCBI Taxonomy" id="1765052"/>
    <lineage>
        <taxon>Bacteria</taxon>
        <taxon>Pseudomonadati</taxon>
        <taxon>Bacteroidota</taxon>
        <taxon>Cytophagia</taxon>
        <taxon>Cytophagales</taxon>
        <taxon>Hymenobacteraceae</taxon>
        <taxon>Pontibacter</taxon>
    </lineage>
</organism>
<keyword evidence="2" id="KW-1185">Reference proteome</keyword>
<name>A0A2U1AI04_9BACT</name>
<dbReference type="RefSeq" id="WP_116545469.1">
    <property type="nucleotide sequence ID" value="NZ_QEKI01000030.1"/>
</dbReference>
<dbReference type="Proteomes" id="UP000245466">
    <property type="component" value="Unassembled WGS sequence"/>
</dbReference>
<proteinExistence type="predicted"/>
<sequence length="205" mass="23937">MLRLYKKKLPSCDKLFKEFLSPWYPEEERNEMTRPDMYVIAGYEGKPLDMDEIQYLQEDLLQEAKEYITAITDAALQDFRNIVNANCLNLEVLDRVDRFYDRASVAQMIKQSNTEDFSNQYLVSVCELGATLGYLFKQSQEFDWLYSYPYFHSIIVHKETGFGITVFDWAVKKFSEYGIEDGLAAKFQAALDGIENYKKENNIVA</sequence>
<dbReference type="OrthoDB" id="664931at2"/>
<evidence type="ECO:0000313" key="1">
    <source>
        <dbReference type="EMBL" id="PVY36036.1"/>
    </source>
</evidence>
<dbReference type="AlphaFoldDB" id="A0A2U1AI04"/>
<dbReference type="EMBL" id="QEKI01000030">
    <property type="protein sequence ID" value="PVY36036.1"/>
    <property type="molecule type" value="Genomic_DNA"/>
</dbReference>
<accession>A0A2U1AI04</accession>